<protein>
    <submittedName>
        <fullName evidence="2">Uncharacterized protein</fullName>
    </submittedName>
</protein>
<evidence type="ECO:0000313" key="3">
    <source>
        <dbReference type="Proteomes" id="UP000829196"/>
    </source>
</evidence>
<proteinExistence type="predicted"/>
<keyword evidence="3" id="KW-1185">Reference proteome</keyword>
<dbReference type="EMBL" id="JAGYWB010000006">
    <property type="protein sequence ID" value="KAI0519027.1"/>
    <property type="molecule type" value="Genomic_DNA"/>
</dbReference>
<name>A0A8T3BTL1_DENNO</name>
<gene>
    <name evidence="2" type="ORF">KFK09_006466</name>
</gene>
<evidence type="ECO:0000256" key="1">
    <source>
        <dbReference type="SAM" id="MobiDB-lite"/>
    </source>
</evidence>
<dbReference type="AlphaFoldDB" id="A0A8T3BTL1"/>
<feature type="region of interest" description="Disordered" evidence="1">
    <location>
        <begin position="1"/>
        <end position="44"/>
    </location>
</feature>
<comment type="caution">
    <text evidence="2">The sequence shown here is derived from an EMBL/GenBank/DDBJ whole genome shotgun (WGS) entry which is preliminary data.</text>
</comment>
<organism evidence="2 3">
    <name type="scientific">Dendrobium nobile</name>
    <name type="common">Orchid</name>
    <dbReference type="NCBI Taxonomy" id="94219"/>
    <lineage>
        <taxon>Eukaryota</taxon>
        <taxon>Viridiplantae</taxon>
        <taxon>Streptophyta</taxon>
        <taxon>Embryophyta</taxon>
        <taxon>Tracheophyta</taxon>
        <taxon>Spermatophyta</taxon>
        <taxon>Magnoliopsida</taxon>
        <taxon>Liliopsida</taxon>
        <taxon>Asparagales</taxon>
        <taxon>Orchidaceae</taxon>
        <taxon>Epidendroideae</taxon>
        <taxon>Malaxideae</taxon>
        <taxon>Dendrobiinae</taxon>
        <taxon>Dendrobium</taxon>
    </lineage>
</organism>
<sequence length="74" mass="8857">MAGLQKPKKRRRLHFINKTEQKQETEAQRHRENGMAGIRRPKKKRIALRLQNRRKLGPVDQLRYDSASPGLRKW</sequence>
<feature type="compositionally biased region" description="Basic and acidic residues" evidence="1">
    <location>
        <begin position="17"/>
        <end position="33"/>
    </location>
</feature>
<evidence type="ECO:0000313" key="2">
    <source>
        <dbReference type="EMBL" id="KAI0519027.1"/>
    </source>
</evidence>
<feature type="compositionally biased region" description="Basic residues" evidence="1">
    <location>
        <begin position="1"/>
        <end position="15"/>
    </location>
</feature>
<reference evidence="2" key="1">
    <citation type="journal article" date="2022" name="Front. Genet.">
        <title>Chromosome-Scale Assembly of the Dendrobium nobile Genome Provides Insights Into the Molecular Mechanism of the Biosynthesis of the Medicinal Active Ingredient of Dendrobium.</title>
        <authorList>
            <person name="Xu Q."/>
            <person name="Niu S.-C."/>
            <person name="Li K.-L."/>
            <person name="Zheng P.-J."/>
            <person name="Zhang X.-J."/>
            <person name="Jia Y."/>
            <person name="Liu Y."/>
            <person name="Niu Y.-X."/>
            <person name="Yu L.-H."/>
            <person name="Chen D.-F."/>
            <person name="Zhang G.-Q."/>
        </authorList>
    </citation>
    <scope>NUCLEOTIDE SEQUENCE</scope>
    <source>
        <tissue evidence="2">Leaf</tissue>
    </source>
</reference>
<accession>A0A8T3BTL1</accession>
<dbReference type="Proteomes" id="UP000829196">
    <property type="component" value="Unassembled WGS sequence"/>
</dbReference>
<dbReference type="SMR" id="A0A8T3BTL1"/>